<gene>
    <name evidence="2" type="ORF">G3I32_17335</name>
</gene>
<dbReference type="Proteomes" id="UP000470446">
    <property type="component" value="Unassembled WGS sequence"/>
</dbReference>
<evidence type="ECO:0000313" key="2">
    <source>
        <dbReference type="EMBL" id="NEB10591.1"/>
    </source>
</evidence>
<evidence type="ECO:0000313" key="3">
    <source>
        <dbReference type="Proteomes" id="UP000470446"/>
    </source>
</evidence>
<protein>
    <submittedName>
        <fullName evidence="2">Nucleotidyltransferase domain-containing protein</fullName>
    </submittedName>
</protein>
<proteinExistence type="predicted"/>
<dbReference type="EMBL" id="JAAGMA010000451">
    <property type="protein sequence ID" value="NEB10591.1"/>
    <property type="molecule type" value="Genomic_DNA"/>
</dbReference>
<accession>A0A7K3PMM2</accession>
<comment type="caution">
    <text evidence="2">The sequence shown here is derived from an EMBL/GenBank/DDBJ whole genome shotgun (WGS) entry which is preliminary data.</text>
</comment>
<dbReference type="InterPro" id="IPR043519">
    <property type="entry name" value="NT_sf"/>
</dbReference>
<sequence>MGVQTGMTGGSLGFFALCPRGSWVRVTGVPEGLNLDQLAAMRKSFNKDLGFPAEVSIQGSRASGNTGGRSDVDIAVRVSPETFDALLSKRWSSVNAGSSQARIRDHAVATGKITAGDVRPRLSGIKKNIAKMLGDEVDHVDVSVIRVGGAFDQGPFVRIK</sequence>
<dbReference type="InterPro" id="IPR002934">
    <property type="entry name" value="Polymerase_NTP_transf_dom"/>
</dbReference>
<reference evidence="2 3" key="1">
    <citation type="submission" date="2020-01" db="EMBL/GenBank/DDBJ databases">
        <title>Insect and environment-associated Actinomycetes.</title>
        <authorList>
            <person name="Currrie C."/>
            <person name="Chevrette M."/>
            <person name="Carlson C."/>
            <person name="Stubbendieck R."/>
            <person name="Wendt-Pienkowski E."/>
        </authorList>
    </citation>
    <scope>NUCLEOTIDE SEQUENCE [LARGE SCALE GENOMIC DNA]</scope>
    <source>
        <strain evidence="2 3">SID14163</strain>
    </source>
</reference>
<dbReference type="Pfam" id="PF01909">
    <property type="entry name" value="NTP_transf_2"/>
    <property type="match status" value="1"/>
</dbReference>
<dbReference type="GO" id="GO:0016779">
    <property type="term" value="F:nucleotidyltransferase activity"/>
    <property type="evidence" value="ECO:0007669"/>
    <property type="project" value="InterPro"/>
</dbReference>
<feature type="domain" description="Polymerase nucleotidyl transferase" evidence="1">
    <location>
        <begin position="42"/>
        <end position="138"/>
    </location>
</feature>
<evidence type="ECO:0000259" key="1">
    <source>
        <dbReference type="Pfam" id="PF01909"/>
    </source>
</evidence>
<dbReference type="AlphaFoldDB" id="A0A7K3PMM2"/>
<keyword evidence="2" id="KW-0808">Transferase</keyword>
<dbReference type="CDD" id="cd05403">
    <property type="entry name" value="NT_KNTase_like"/>
    <property type="match status" value="1"/>
</dbReference>
<organism evidence="2 3">
    <name type="scientific">Streptomyces coelicoflavus</name>
    <dbReference type="NCBI Taxonomy" id="285562"/>
    <lineage>
        <taxon>Bacteria</taxon>
        <taxon>Bacillati</taxon>
        <taxon>Actinomycetota</taxon>
        <taxon>Actinomycetes</taxon>
        <taxon>Kitasatosporales</taxon>
        <taxon>Streptomycetaceae</taxon>
        <taxon>Streptomyces</taxon>
    </lineage>
</organism>
<dbReference type="SUPFAM" id="SSF81301">
    <property type="entry name" value="Nucleotidyltransferase"/>
    <property type="match status" value="1"/>
</dbReference>
<name>A0A7K3PMM2_9ACTN</name>